<evidence type="ECO:0000313" key="4">
    <source>
        <dbReference type="EMBL" id="KAK1748451.1"/>
    </source>
</evidence>
<evidence type="ECO:0000259" key="2">
    <source>
        <dbReference type="PROSITE" id="PS51192"/>
    </source>
</evidence>
<keyword evidence="1 4" id="KW-0378">Hydrolase</keyword>
<dbReference type="InterPro" id="IPR000330">
    <property type="entry name" value="SNF2_N"/>
</dbReference>
<dbReference type="GO" id="GO:0005524">
    <property type="term" value="F:ATP binding"/>
    <property type="evidence" value="ECO:0007669"/>
    <property type="project" value="InterPro"/>
</dbReference>
<dbReference type="InterPro" id="IPR038718">
    <property type="entry name" value="SNF2-like_sf"/>
</dbReference>
<dbReference type="PANTHER" id="PTHR45766">
    <property type="entry name" value="DNA ANNEALING HELICASE AND ENDONUCLEASE ZRANB3 FAMILY MEMBER"/>
    <property type="match status" value="1"/>
</dbReference>
<name>A0AAD9DHX9_9STRA</name>
<dbReference type="SMART" id="SM00490">
    <property type="entry name" value="HELICc"/>
    <property type="match status" value="1"/>
</dbReference>
<sequence length="564" mass="63224">YLTREGSVEGIPPEQLRAATLGRERADKKEYPSVKWLLDRGVSPVVAEALAPYQRGGVEFIIEKEGKALLADDMGLGKTIQAIAAMSAFKSDWPLLVLCPSTARYHWETEFRHWMGRESQSALKASSNNTTANGEKNGNITHAQELKHSQINVLTSGKDRILKADKSTKVVICSVGLIVNLVNSQRIVPGMFRATIVDESHVLKNKSTKRTKSVLPLLEAANRCLLLSGTPALAKPSELWPQLSVLGGRREGGGRYPSGIMCDYDDFMSKYVRGQSKTRLAELHTLLTSTVMMRRMKVDMLKNLPPKIREKAFIKIEDEKLQSEFTFYLRMLKEGKGLLGKLAKTHEIGGPQAQFNGPQFVPENGEEPLKNKEVLHHLYNLSGRSKVARITNMLKNWLNDPTRGKLCIFAHHLYVLDELERGAGLSNFRDSTTKFIRIDGSTSPKSRQEQILTFQTDPTVRIALLGITAAGVAVTLTASSTVWFAELFWTPAIMVQAEDRVHRIGQQATVRCLYFIAKGTLDEVLWKLIEKKFRDLGEFVEGKENMGIALERELEDTKKMKFSR</sequence>
<evidence type="ECO:0000256" key="1">
    <source>
        <dbReference type="ARBA" id="ARBA00022801"/>
    </source>
</evidence>
<reference evidence="4" key="1">
    <citation type="submission" date="2023-06" db="EMBL/GenBank/DDBJ databases">
        <title>Survivors Of The Sea: Transcriptome response of Skeletonema marinoi to long-term dormancy.</title>
        <authorList>
            <person name="Pinder M.I.M."/>
            <person name="Kourtchenko O."/>
            <person name="Robertson E.K."/>
            <person name="Larsson T."/>
            <person name="Maumus F."/>
            <person name="Osuna-Cruz C.M."/>
            <person name="Vancaester E."/>
            <person name="Stenow R."/>
            <person name="Vandepoele K."/>
            <person name="Ploug H."/>
            <person name="Bruchert V."/>
            <person name="Godhe A."/>
            <person name="Topel M."/>
        </authorList>
    </citation>
    <scope>NUCLEOTIDE SEQUENCE</scope>
    <source>
        <strain evidence="4">R05AC</strain>
    </source>
</reference>
<dbReference type="GO" id="GO:0043596">
    <property type="term" value="C:nuclear replication fork"/>
    <property type="evidence" value="ECO:0007669"/>
    <property type="project" value="TreeGrafter"/>
</dbReference>
<dbReference type="AlphaFoldDB" id="A0AAD9DHX9"/>
<proteinExistence type="predicted"/>
<dbReference type="InterPro" id="IPR001650">
    <property type="entry name" value="Helicase_C-like"/>
</dbReference>
<dbReference type="GO" id="GO:0031297">
    <property type="term" value="P:replication fork processing"/>
    <property type="evidence" value="ECO:0007669"/>
    <property type="project" value="TreeGrafter"/>
</dbReference>
<dbReference type="InterPro" id="IPR049730">
    <property type="entry name" value="SNF2/RAD54-like_C"/>
</dbReference>
<dbReference type="Gene3D" id="3.40.50.300">
    <property type="entry name" value="P-loop containing nucleotide triphosphate hydrolases"/>
    <property type="match status" value="1"/>
</dbReference>
<keyword evidence="5" id="KW-1185">Reference proteome</keyword>
<organism evidence="4 5">
    <name type="scientific">Skeletonema marinoi</name>
    <dbReference type="NCBI Taxonomy" id="267567"/>
    <lineage>
        <taxon>Eukaryota</taxon>
        <taxon>Sar</taxon>
        <taxon>Stramenopiles</taxon>
        <taxon>Ochrophyta</taxon>
        <taxon>Bacillariophyta</taxon>
        <taxon>Coscinodiscophyceae</taxon>
        <taxon>Thalassiosirophycidae</taxon>
        <taxon>Thalassiosirales</taxon>
        <taxon>Skeletonemataceae</taxon>
        <taxon>Skeletonema</taxon>
        <taxon>Skeletonema marinoi-dohrnii complex</taxon>
    </lineage>
</organism>
<comment type="caution">
    <text evidence="4">The sequence shown here is derived from an EMBL/GenBank/DDBJ whole genome shotgun (WGS) entry which is preliminary data.</text>
</comment>
<dbReference type="Pfam" id="PF00176">
    <property type="entry name" value="SNF2-rel_dom"/>
    <property type="match status" value="1"/>
</dbReference>
<dbReference type="PROSITE" id="PS51192">
    <property type="entry name" value="HELICASE_ATP_BIND_1"/>
    <property type="match status" value="1"/>
</dbReference>
<dbReference type="EMBL" id="JATAAI010000001">
    <property type="protein sequence ID" value="KAK1748451.1"/>
    <property type="molecule type" value="Genomic_DNA"/>
</dbReference>
<dbReference type="EC" id="3.6.4.-" evidence="4"/>
<dbReference type="Proteomes" id="UP001224775">
    <property type="component" value="Unassembled WGS sequence"/>
</dbReference>
<dbReference type="PROSITE" id="PS51194">
    <property type="entry name" value="HELICASE_CTER"/>
    <property type="match status" value="1"/>
</dbReference>
<evidence type="ECO:0000313" key="5">
    <source>
        <dbReference type="Proteomes" id="UP001224775"/>
    </source>
</evidence>
<evidence type="ECO:0000259" key="3">
    <source>
        <dbReference type="PROSITE" id="PS51194"/>
    </source>
</evidence>
<dbReference type="GO" id="GO:0006281">
    <property type="term" value="P:DNA repair"/>
    <property type="evidence" value="ECO:0007669"/>
    <property type="project" value="TreeGrafter"/>
</dbReference>
<feature type="domain" description="Helicase ATP-binding" evidence="2">
    <location>
        <begin position="59"/>
        <end position="249"/>
    </location>
</feature>
<dbReference type="Gene3D" id="3.40.50.10810">
    <property type="entry name" value="Tandem AAA-ATPase domain"/>
    <property type="match status" value="1"/>
</dbReference>
<feature type="non-terminal residue" evidence="4">
    <location>
        <position position="1"/>
    </location>
</feature>
<dbReference type="InterPro" id="IPR027417">
    <property type="entry name" value="P-loop_NTPase"/>
</dbReference>
<dbReference type="GO" id="GO:0016787">
    <property type="term" value="F:hydrolase activity"/>
    <property type="evidence" value="ECO:0007669"/>
    <property type="project" value="UniProtKB-KW"/>
</dbReference>
<dbReference type="SUPFAM" id="SSF52540">
    <property type="entry name" value="P-loop containing nucleoside triphosphate hydrolases"/>
    <property type="match status" value="2"/>
</dbReference>
<dbReference type="Pfam" id="PF00271">
    <property type="entry name" value="Helicase_C"/>
    <property type="match status" value="1"/>
</dbReference>
<dbReference type="PANTHER" id="PTHR45766:SF6">
    <property type="entry name" value="SWI_SNF-RELATED MATRIX-ASSOCIATED ACTIN-DEPENDENT REGULATOR OF CHROMATIN SUBFAMILY A-LIKE PROTEIN 1"/>
    <property type="match status" value="1"/>
</dbReference>
<gene>
    <name evidence="4" type="ORF">QTG54_000390</name>
</gene>
<dbReference type="SMART" id="SM00487">
    <property type="entry name" value="DEXDc"/>
    <property type="match status" value="1"/>
</dbReference>
<dbReference type="CDD" id="cd18793">
    <property type="entry name" value="SF2_C_SNF"/>
    <property type="match status" value="1"/>
</dbReference>
<accession>A0AAD9DHX9</accession>
<feature type="domain" description="Helicase C-terminal" evidence="3">
    <location>
        <begin position="389"/>
        <end position="554"/>
    </location>
</feature>
<dbReference type="InterPro" id="IPR014001">
    <property type="entry name" value="Helicase_ATP-bd"/>
</dbReference>
<protein>
    <submittedName>
        <fullName evidence="4">SWI/SNF-related matrix-associated actin-dependent regulator of chromatin subfamily A-like protein 1</fullName>
        <ecNumber evidence="4">3.6.4.-</ecNumber>
    </submittedName>
</protein>